<feature type="region of interest" description="Disordered" evidence="1">
    <location>
        <begin position="58"/>
        <end position="81"/>
    </location>
</feature>
<dbReference type="PANTHER" id="PTHR19845">
    <property type="entry name" value="KATANIN P80 SUBUNIT"/>
    <property type="match status" value="1"/>
</dbReference>
<name>A0A6A3ATL3_HIBSY</name>
<protein>
    <submittedName>
        <fullName evidence="2">Uncharacterized protein</fullName>
    </submittedName>
</protein>
<gene>
    <name evidence="2" type="ORF">F3Y22_tig00110403pilonHSYRG00237</name>
</gene>
<comment type="caution">
    <text evidence="2">The sequence shown here is derived from an EMBL/GenBank/DDBJ whole genome shotgun (WGS) entry which is preliminary data.</text>
</comment>
<proteinExistence type="predicted"/>
<dbReference type="Proteomes" id="UP000436088">
    <property type="component" value="Unassembled WGS sequence"/>
</dbReference>
<dbReference type="GO" id="GO:0007019">
    <property type="term" value="P:microtubule depolymerization"/>
    <property type="evidence" value="ECO:0007669"/>
    <property type="project" value="TreeGrafter"/>
</dbReference>
<dbReference type="AlphaFoldDB" id="A0A6A3ATL3"/>
<sequence length="306" mass="33337">MRKPKLEEEKNIYLRISLHNLSVHEGKLIGCSHNQSCVGVWVVDISRIEAYAVGNAKRVNGHSEPKSRSATRNVPGTPHRVNLNTARRTTQQSSVTVPSVAAPKRSSARANSAINVSIFSKSDVVPVVVPRNDIRVEQAAELRKEVGISERSLEQVTESKKEVGMTGRSLESSQPVAESRKEVGMVGRTSGQGADSRKELGIVGRTMPFSLHSKKSSFRKFQNSREDMDQPVISALPETAGSKAAEFSSALERTTFLSVKGSIHGMSAAEMNAREDGCIGFGKSEPNSVLELPSSYRDENCIFSEL</sequence>
<feature type="region of interest" description="Disordered" evidence="1">
    <location>
        <begin position="158"/>
        <end position="195"/>
    </location>
</feature>
<evidence type="ECO:0000313" key="2">
    <source>
        <dbReference type="EMBL" id="KAE8706232.1"/>
    </source>
</evidence>
<dbReference type="EMBL" id="VEPZ02000972">
    <property type="protein sequence ID" value="KAE8706232.1"/>
    <property type="molecule type" value="Genomic_DNA"/>
</dbReference>
<dbReference type="PANTHER" id="PTHR19845:SF0">
    <property type="entry name" value="KATANIN P80 WD40 REPEAT-CONTAINING SUBUNIT B1"/>
    <property type="match status" value="1"/>
</dbReference>
<keyword evidence="3" id="KW-1185">Reference proteome</keyword>
<dbReference type="GO" id="GO:0008352">
    <property type="term" value="C:katanin complex"/>
    <property type="evidence" value="ECO:0007669"/>
    <property type="project" value="TreeGrafter"/>
</dbReference>
<accession>A0A6A3ATL3</accession>
<evidence type="ECO:0000313" key="3">
    <source>
        <dbReference type="Proteomes" id="UP000436088"/>
    </source>
</evidence>
<reference evidence="2" key="1">
    <citation type="submission" date="2019-09" db="EMBL/GenBank/DDBJ databases">
        <title>Draft genome information of white flower Hibiscus syriacus.</title>
        <authorList>
            <person name="Kim Y.-M."/>
        </authorList>
    </citation>
    <scope>NUCLEOTIDE SEQUENCE [LARGE SCALE GENOMIC DNA]</scope>
    <source>
        <strain evidence="2">YM2019G1</strain>
    </source>
</reference>
<evidence type="ECO:0000256" key="1">
    <source>
        <dbReference type="SAM" id="MobiDB-lite"/>
    </source>
</evidence>
<organism evidence="2 3">
    <name type="scientific">Hibiscus syriacus</name>
    <name type="common">Rose of Sharon</name>
    <dbReference type="NCBI Taxonomy" id="106335"/>
    <lineage>
        <taxon>Eukaryota</taxon>
        <taxon>Viridiplantae</taxon>
        <taxon>Streptophyta</taxon>
        <taxon>Embryophyta</taxon>
        <taxon>Tracheophyta</taxon>
        <taxon>Spermatophyta</taxon>
        <taxon>Magnoliopsida</taxon>
        <taxon>eudicotyledons</taxon>
        <taxon>Gunneridae</taxon>
        <taxon>Pentapetalae</taxon>
        <taxon>rosids</taxon>
        <taxon>malvids</taxon>
        <taxon>Malvales</taxon>
        <taxon>Malvaceae</taxon>
        <taxon>Malvoideae</taxon>
        <taxon>Hibiscus</taxon>
    </lineage>
</organism>